<gene>
    <name evidence="2" type="ORF">MPH_10416</name>
</gene>
<evidence type="ECO:0000256" key="1">
    <source>
        <dbReference type="SAM" id="MobiDB-lite"/>
    </source>
</evidence>
<proteinExistence type="predicted"/>
<feature type="compositionally biased region" description="Low complexity" evidence="1">
    <location>
        <begin position="197"/>
        <end position="245"/>
    </location>
</feature>
<dbReference type="Proteomes" id="UP000007129">
    <property type="component" value="Unassembled WGS sequence"/>
</dbReference>
<accession>K2RQJ2</accession>
<name>K2RQJ2_MACPH</name>
<feature type="compositionally biased region" description="Polar residues" evidence="1">
    <location>
        <begin position="100"/>
        <end position="111"/>
    </location>
</feature>
<feature type="region of interest" description="Disordered" evidence="1">
    <location>
        <begin position="189"/>
        <end position="257"/>
    </location>
</feature>
<evidence type="ECO:0000313" key="2">
    <source>
        <dbReference type="EMBL" id="EKG12459.1"/>
    </source>
</evidence>
<dbReference type="VEuPathDB" id="FungiDB:MPH_10416"/>
<organism evidence="2 3">
    <name type="scientific">Macrophomina phaseolina (strain MS6)</name>
    <name type="common">Charcoal rot fungus</name>
    <dbReference type="NCBI Taxonomy" id="1126212"/>
    <lineage>
        <taxon>Eukaryota</taxon>
        <taxon>Fungi</taxon>
        <taxon>Dikarya</taxon>
        <taxon>Ascomycota</taxon>
        <taxon>Pezizomycotina</taxon>
        <taxon>Dothideomycetes</taxon>
        <taxon>Dothideomycetes incertae sedis</taxon>
        <taxon>Botryosphaeriales</taxon>
        <taxon>Botryosphaeriaceae</taxon>
        <taxon>Macrophomina</taxon>
    </lineage>
</organism>
<evidence type="ECO:0000313" key="3">
    <source>
        <dbReference type="Proteomes" id="UP000007129"/>
    </source>
</evidence>
<protein>
    <submittedName>
        <fullName evidence="2">Uncharacterized protein</fullName>
    </submittedName>
</protein>
<feature type="compositionally biased region" description="Basic and acidic residues" evidence="1">
    <location>
        <begin position="71"/>
        <end position="84"/>
    </location>
</feature>
<dbReference type="AlphaFoldDB" id="K2RQJ2"/>
<sequence>MRPLFLDSETRLLRSARQREFSIHLLDPCCLVRTTRSAPLRPGKRIQLTETVVRLNTSTARPAERSTGCNCRRDKQHCPSDHKAPAAPTSSGTPRHGLCQSFNPPSKSLHQPPSRRSKKPLPLLCGIPEKHTIAKKKKPRLPLLSHLVPVSKNSLVDAQSPIDATPAPFHWSTTGIAVGRQRKIDVRQQEHRQCAKSSRSSTPAATTAPSASRCASPFAPVAASASASPSSTSASARSVPAVSAPRDGCWIPEQRQR</sequence>
<feature type="region of interest" description="Disordered" evidence="1">
    <location>
        <begin position="58"/>
        <end position="123"/>
    </location>
</feature>
<dbReference type="InParanoid" id="K2RQJ2"/>
<dbReference type="HOGENOM" id="CLU_1082102_0_0_1"/>
<dbReference type="EMBL" id="AHHD01000450">
    <property type="protein sequence ID" value="EKG12459.1"/>
    <property type="molecule type" value="Genomic_DNA"/>
</dbReference>
<comment type="caution">
    <text evidence="2">The sequence shown here is derived from an EMBL/GenBank/DDBJ whole genome shotgun (WGS) entry which is preliminary data.</text>
</comment>
<reference evidence="2 3" key="1">
    <citation type="journal article" date="2012" name="BMC Genomics">
        <title>Tools to kill: Genome of one of the most destructive plant pathogenic fungi Macrophomina phaseolina.</title>
        <authorList>
            <person name="Islam M.S."/>
            <person name="Haque M.S."/>
            <person name="Islam M.M."/>
            <person name="Emdad E.M."/>
            <person name="Halim A."/>
            <person name="Hossen Q.M.M."/>
            <person name="Hossain M.Z."/>
            <person name="Ahmed B."/>
            <person name="Rahim S."/>
            <person name="Rahman M.S."/>
            <person name="Alam M.M."/>
            <person name="Hou S."/>
            <person name="Wan X."/>
            <person name="Saito J.A."/>
            <person name="Alam M."/>
        </authorList>
    </citation>
    <scope>NUCLEOTIDE SEQUENCE [LARGE SCALE GENOMIC DNA]</scope>
    <source>
        <strain evidence="2 3">MS6</strain>
    </source>
</reference>